<dbReference type="PANTHER" id="PTHR30244">
    <property type="entry name" value="TRANSAMINASE"/>
    <property type="match status" value="1"/>
</dbReference>
<comment type="cofactor">
    <cofactor evidence="1">
        <name>pyridoxal 5'-phosphate</name>
        <dbReference type="ChEBI" id="CHEBI:597326"/>
    </cofactor>
</comment>
<keyword evidence="4" id="KW-0032">Aminotransferase</keyword>
<keyword evidence="5" id="KW-1185">Reference proteome</keyword>
<evidence type="ECO:0000313" key="4">
    <source>
        <dbReference type="EMBL" id="MDA0644036.1"/>
    </source>
</evidence>
<dbReference type="Pfam" id="PF01041">
    <property type="entry name" value="DegT_DnrJ_EryC1"/>
    <property type="match status" value="1"/>
</dbReference>
<dbReference type="EMBL" id="JAPNUD010000083">
    <property type="protein sequence ID" value="MDA0644036.1"/>
    <property type="molecule type" value="Genomic_DNA"/>
</dbReference>
<gene>
    <name evidence="4" type="ORF">OUY24_25700</name>
</gene>
<comment type="similarity">
    <text evidence="2">Belongs to the DegT/DnrJ/EryC1 family.</text>
</comment>
<evidence type="ECO:0000256" key="2">
    <source>
        <dbReference type="RuleBase" id="RU004508"/>
    </source>
</evidence>
<proteinExistence type="inferred from homology"/>
<evidence type="ECO:0000313" key="5">
    <source>
        <dbReference type="Proteomes" id="UP001212498"/>
    </source>
</evidence>
<organism evidence="4 5">
    <name type="scientific">Nonomuraea ferruginea</name>
    <dbReference type="NCBI Taxonomy" id="46174"/>
    <lineage>
        <taxon>Bacteria</taxon>
        <taxon>Bacillati</taxon>
        <taxon>Actinomycetota</taxon>
        <taxon>Actinomycetes</taxon>
        <taxon>Streptosporangiales</taxon>
        <taxon>Streptosporangiaceae</taxon>
        <taxon>Nonomuraea</taxon>
    </lineage>
</organism>
<dbReference type="InterPro" id="IPR015424">
    <property type="entry name" value="PyrdxlP-dep_Trfase"/>
</dbReference>
<dbReference type="Proteomes" id="UP001212498">
    <property type="component" value="Unassembled WGS sequence"/>
</dbReference>
<accession>A0ABT4T4V6</accession>
<dbReference type="PANTHER" id="PTHR30244:SF34">
    <property type="entry name" value="DTDP-4-AMINO-4,6-DIDEOXYGALACTOSE TRANSAMINASE"/>
    <property type="match status" value="1"/>
</dbReference>
<dbReference type="Gene3D" id="3.40.640.10">
    <property type="entry name" value="Type I PLP-dependent aspartate aminotransferase-like (Major domain)"/>
    <property type="match status" value="1"/>
</dbReference>
<name>A0ABT4T4V6_9ACTN</name>
<reference evidence="4 5" key="1">
    <citation type="submission" date="2022-11" db="EMBL/GenBank/DDBJ databases">
        <title>Nonomuraea corallina sp. nov., a new species of the genus Nonomuraea isolated from sea side sediment in Thai sea.</title>
        <authorList>
            <person name="Ngamcharungchit C."/>
            <person name="Matsumoto A."/>
            <person name="Suriyachadkun C."/>
            <person name="Panbangred W."/>
            <person name="Inahashi Y."/>
            <person name="Intra B."/>
        </authorList>
    </citation>
    <scope>NUCLEOTIDE SEQUENCE [LARGE SCALE GENOMIC DNA]</scope>
    <source>
        <strain evidence="4 5">DSM 43553</strain>
    </source>
</reference>
<dbReference type="InterPro" id="IPR000653">
    <property type="entry name" value="DegT/StrS_aminotransferase"/>
</dbReference>
<feature type="region of interest" description="Disordered" evidence="3">
    <location>
        <begin position="349"/>
        <end position="374"/>
    </location>
</feature>
<dbReference type="InterPro" id="IPR015421">
    <property type="entry name" value="PyrdxlP-dep_Trfase_major"/>
</dbReference>
<keyword evidence="2" id="KW-0663">Pyridoxal phosphate</keyword>
<comment type="caution">
    <text evidence="4">The sequence shown here is derived from an EMBL/GenBank/DDBJ whole genome shotgun (WGS) entry which is preliminary data.</text>
</comment>
<keyword evidence="4" id="KW-0808">Transferase</keyword>
<dbReference type="SUPFAM" id="SSF53383">
    <property type="entry name" value="PLP-dependent transferases"/>
    <property type="match status" value="1"/>
</dbReference>
<dbReference type="GO" id="GO:0008483">
    <property type="term" value="F:transaminase activity"/>
    <property type="evidence" value="ECO:0007669"/>
    <property type="project" value="UniProtKB-KW"/>
</dbReference>
<sequence>MRTTELEARMGERLGQGCLHVPSARFGLLLALRHWFRPGDRVLIAPTNCETVLFVALAAGLTPVMAPVSARDGNIDVDRVDWSGLAGVLTTHLYGVPDRVARLRAACDRHGLVLVDDAAHAFQTEADGRPAGLWGEAGVFSLAKHGRAMSGGFLTAADPAALRELAAAREELLLPGPARAQVSAVLRPLLREAVYRTGLVRPVWHTLKRLGLMTWTGHRYPTTAGEVAKAAGDLDAMDPWLRIDLDDWRMRPGRALLRLHRSRIRAIGRERERRLAGVAALRATPWAAPGVTDAPVRPLLRVPLLVADRDRVVAALESHGVVPGFVYDPPLDDYLTTILPADPLDAHPSIPPADPLDGDRPIPTADRLDADRLFPTGPTPGVARWWTGHVLPADPLDAGRLIPLLERLGVQPPLEGPPPDDE</sequence>
<evidence type="ECO:0000256" key="1">
    <source>
        <dbReference type="ARBA" id="ARBA00001933"/>
    </source>
</evidence>
<protein>
    <submittedName>
        <fullName evidence="4">DegT/DnrJ/EryC1/StrS family aminotransferase</fullName>
    </submittedName>
</protein>
<evidence type="ECO:0000256" key="3">
    <source>
        <dbReference type="SAM" id="MobiDB-lite"/>
    </source>
</evidence>
<dbReference type="RefSeq" id="WP_271278142.1">
    <property type="nucleotide sequence ID" value="NZ_BAABFD010000021.1"/>
</dbReference>